<evidence type="ECO:0000256" key="5">
    <source>
        <dbReference type="SAM" id="MobiDB-lite"/>
    </source>
</evidence>
<dbReference type="GO" id="GO:0015031">
    <property type="term" value="P:protein transport"/>
    <property type="evidence" value="ECO:0007669"/>
    <property type="project" value="InterPro"/>
</dbReference>
<name>A0A1J4KCG7_9EUKA</name>
<evidence type="ECO:0000256" key="4">
    <source>
        <dbReference type="ARBA" id="ARBA00023136"/>
    </source>
</evidence>
<dbReference type="AlphaFoldDB" id="A0A1J4KCG7"/>
<reference evidence="7" key="1">
    <citation type="submission" date="2016-10" db="EMBL/GenBank/DDBJ databases">
        <authorList>
            <person name="Benchimol M."/>
            <person name="Almeida L.G."/>
            <person name="Vasconcelos A.T."/>
            <person name="Perreira-Neves A."/>
            <person name="Rosa I.A."/>
            <person name="Tasca T."/>
            <person name="Bogo M.R."/>
            <person name="de Souza W."/>
        </authorList>
    </citation>
    <scope>NUCLEOTIDE SEQUENCE [LARGE SCALE GENOMIC DNA]</scope>
    <source>
        <strain evidence="7">K</strain>
    </source>
</reference>
<feature type="transmembrane region" description="Helical" evidence="6">
    <location>
        <begin position="155"/>
        <end position="178"/>
    </location>
</feature>
<proteinExistence type="predicted"/>
<feature type="transmembrane region" description="Helical" evidence="6">
    <location>
        <begin position="190"/>
        <end position="211"/>
    </location>
</feature>
<dbReference type="Pfam" id="PF04144">
    <property type="entry name" value="SCAMP"/>
    <property type="match status" value="1"/>
</dbReference>
<gene>
    <name evidence="7" type="ORF">TRFO_22399</name>
</gene>
<dbReference type="EMBL" id="MLAK01000654">
    <property type="protein sequence ID" value="OHT08907.1"/>
    <property type="molecule type" value="Genomic_DNA"/>
</dbReference>
<organism evidence="7 8">
    <name type="scientific">Tritrichomonas foetus</name>
    <dbReference type="NCBI Taxonomy" id="1144522"/>
    <lineage>
        <taxon>Eukaryota</taxon>
        <taxon>Metamonada</taxon>
        <taxon>Parabasalia</taxon>
        <taxon>Tritrichomonadida</taxon>
        <taxon>Tritrichomonadidae</taxon>
        <taxon>Tritrichomonas</taxon>
    </lineage>
</organism>
<dbReference type="PANTHER" id="PTHR10687">
    <property type="entry name" value="SECRETORY CARRIER-ASSOCIATED MEMBRANE PROTEIN SCAMP"/>
    <property type="match status" value="1"/>
</dbReference>
<dbReference type="GeneID" id="94837244"/>
<dbReference type="RefSeq" id="XP_068362043.1">
    <property type="nucleotide sequence ID" value="XM_068502540.1"/>
</dbReference>
<dbReference type="VEuPathDB" id="TrichDB:TRFO_22399"/>
<evidence type="ECO:0000256" key="6">
    <source>
        <dbReference type="SAM" id="Phobius"/>
    </source>
</evidence>
<keyword evidence="3 6" id="KW-1133">Transmembrane helix</keyword>
<evidence type="ECO:0000256" key="2">
    <source>
        <dbReference type="ARBA" id="ARBA00022692"/>
    </source>
</evidence>
<feature type="transmembrane region" description="Helical" evidence="6">
    <location>
        <begin position="231"/>
        <end position="256"/>
    </location>
</feature>
<evidence type="ECO:0008006" key="9">
    <source>
        <dbReference type="Google" id="ProtNLM"/>
    </source>
</evidence>
<protein>
    <recommendedName>
        <fullName evidence="9">Secretory carrier-associated membrane protein</fullName>
    </recommendedName>
</protein>
<dbReference type="GO" id="GO:0032588">
    <property type="term" value="C:trans-Golgi network membrane"/>
    <property type="evidence" value="ECO:0007669"/>
    <property type="project" value="TreeGrafter"/>
</dbReference>
<comment type="caution">
    <text evidence="7">The sequence shown here is derived from an EMBL/GenBank/DDBJ whole genome shotgun (WGS) entry which is preliminary data.</text>
</comment>
<dbReference type="InterPro" id="IPR007273">
    <property type="entry name" value="SCAMP"/>
</dbReference>
<evidence type="ECO:0000313" key="8">
    <source>
        <dbReference type="Proteomes" id="UP000179807"/>
    </source>
</evidence>
<sequence>MTNSDYLDNYSPFTNDENGELPEPLPQINIDKPVASSSISPASHTTSSQNNQLSDDYLRELQESVNVLERTVANQESEAMQNRQFTSTGEPKPNWPKFYPLIHFDMDEVPENNRGFVQEAFFCWFVMLGAFLLNWIGTMSLLSVNDAIESPGSKIALSSLYFFIIVPLALDLDTLSVYRSMLSAVSTFTFVKIFISLGATCFFEFMLTLGMESSGSVGLISTIELFAAKHIGVAVFGLFVTLGLGAACAFHIKLFVKLWKYYKGSEAGGNMETDMKKSMAEYLINTFK</sequence>
<dbReference type="PANTHER" id="PTHR10687:SF2">
    <property type="entry name" value="SECRETORY CARRIER-ASSOCIATED MEMBRANE PROTEIN"/>
    <property type="match status" value="1"/>
</dbReference>
<feature type="compositionally biased region" description="Polar residues" evidence="5">
    <location>
        <begin position="1"/>
        <end position="16"/>
    </location>
</feature>
<feature type="compositionally biased region" description="Low complexity" evidence="5">
    <location>
        <begin position="35"/>
        <end position="48"/>
    </location>
</feature>
<comment type="subcellular location">
    <subcellularLocation>
        <location evidence="1">Membrane</location>
        <topology evidence="1">Multi-pass membrane protein</topology>
    </subcellularLocation>
</comment>
<dbReference type="GO" id="GO:0055038">
    <property type="term" value="C:recycling endosome membrane"/>
    <property type="evidence" value="ECO:0007669"/>
    <property type="project" value="TreeGrafter"/>
</dbReference>
<keyword evidence="4 6" id="KW-0472">Membrane</keyword>
<dbReference type="Proteomes" id="UP000179807">
    <property type="component" value="Unassembled WGS sequence"/>
</dbReference>
<evidence type="ECO:0000313" key="7">
    <source>
        <dbReference type="EMBL" id="OHT08907.1"/>
    </source>
</evidence>
<feature type="transmembrane region" description="Helical" evidence="6">
    <location>
        <begin position="121"/>
        <end position="143"/>
    </location>
</feature>
<accession>A0A1J4KCG7</accession>
<evidence type="ECO:0000256" key="1">
    <source>
        <dbReference type="ARBA" id="ARBA00004141"/>
    </source>
</evidence>
<feature type="region of interest" description="Disordered" evidence="5">
    <location>
        <begin position="1"/>
        <end position="53"/>
    </location>
</feature>
<keyword evidence="2 6" id="KW-0812">Transmembrane</keyword>
<evidence type="ECO:0000256" key="3">
    <source>
        <dbReference type="ARBA" id="ARBA00022989"/>
    </source>
</evidence>
<dbReference type="OrthoDB" id="242866at2759"/>
<keyword evidence="8" id="KW-1185">Reference proteome</keyword>